<sequence>MTLILGIDPAQKTGWAYYDTSRSLAAIRAGVIKAEGDGYEEMAANLSRQLVVMMRRERPDFVSIESPLRAPLQARSAAKNRKGLDLDDQPDAAAGFGGLNAVISSNIMVGAIISAVAIKDVSWGMVSSATWRKTFLGFGRQPGWDRKAWKKATREKCAALRIPVTNDDMADAVGVAFAAPNHPIFKMMQHQRSKEAEAA</sequence>
<dbReference type="InterPro" id="IPR036397">
    <property type="entry name" value="RNaseH_sf"/>
</dbReference>
<gene>
    <name evidence="1" type="ORF">DYI37_03245</name>
</gene>
<evidence type="ECO:0000313" key="1">
    <source>
        <dbReference type="EMBL" id="RFC66471.1"/>
    </source>
</evidence>
<dbReference type="OrthoDB" id="8221184at2"/>
<dbReference type="GO" id="GO:0003676">
    <property type="term" value="F:nucleic acid binding"/>
    <property type="evidence" value="ECO:0007669"/>
    <property type="project" value="InterPro"/>
</dbReference>
<dbReference type="InterPro" id="IPR012337">
    <property type="entry name" value="RNaseH-like_sf"/>
</dbReference>
<evidence type="ECO:0000313" key="2">
    <source>
        <dbReference type="Proteomes" id="UP000264310"/>
    </source>
</evidence>
<organism evidence="1 2">
    <name type="scientific">Fulvimarina endophytica</name>
    <dbReference type="NCBI Taxonomy" id="2293836"/>
    <lineage>
        <taxon>Bacteria</taxon>
        <taxon>Pseudomonadati</taxon>
        <taxon>Pseudomonadota</taxon>
        <taxon>Alphaproteobacteria</taxon>
        <taxon>Hyphomicrobiales</taxon>
        <taxon>Aurantimonadaceae</taxon>
        <taxon>Fulvimarina</taxon>
    </lineage>
</organism>
<dbReference type="EMBL" id="QURL01000001">
    <property type="protein sequence ID" value="RFC66471.1"/>
    <property type="molecule type" value="Genomic_DNA"/>
</dbReference>
<dbReference type="Proteomes" id="UP000264310">
    <property type="component" value="Unassembled WGS sequence"/>
</dbReference>
<dbReference type="RefSeq" id="WP_116681724.1">
    <property type="nucleotide sequence ID" value="NZ_QURL01000001.1"/>
</dbReference>
<keyword evidence="2" id="KW-1185">Reference proteome</keyword>
<reference evidence="1 2" key="1">
    <citation type="submission" date="2018-08" db="EMBL/GenBank/DDBJ databases">
        <title>Fulvimarina sp. 85, whole genome shotgun sequence.</title>
        <authorList>
            <person name="Tuo L."/>
        </authorList>
    </citation>
    <scope>NUCLEOTIDE SEQUENCE [LARGE SCALE GENOMIC DNA]</scope>
    <source>
        <strain evidence="1 2">85</strain>
    </source>
</reference>
<protein>
    <submittedName>
        <fullName evidence="1">Uncharacterized protein</fullName>
    </submittedName>
</protein>
<dbReference type="AlphaFoldDB" id="A0A371XBA6"/>
<dbReference type="Gene3D" id="3.30.420.10">
    <property type="entry name" value="Ribonuclease H-like superfamily/Ribonuclease H"/>
    <property type="match status" value="1"/>
</dbReference>
<dbReference type="SUPFAM" id="SSF53098">
    <property type="entry name" value="Ribonuclease H-like"/>
    <property type="match status" value="1"/>
</dbReference>
<proteinExistence type="predicted"/>
<accession>A0A371XBA6</accession>
<name>A0A371XBA6_9HYPH</name>
<comment type="caution">
    <text evidence="1">The sequence shown here is derived from an EMBL/GenBank/DDBJ whole genome shotgun (WGS) entry which is preliminary data.</text>
</comment>